<dbReference type="EMBL" id="JBHSWB010000002">
    <property type="protein sequence ID" value="MFC6663040.1"/>
    <property type="molecule type" value="Genomic_DNA"/>
</dbReference>
<dbReference type="RefSeq" id="WP_224612551.1">
    <property type="nucleotide sequence ID" value="NZ_JAIQXV010000029.1"/>
</dbReference>
<protein>
    <submittedName>
        <fullName evidence="1">Uncharacterized protein</fullName>
    </submittedName>
</protein>
<evidence type="ECO:0000313" key="2">
    <source>
        <dbReference type="Proteomes" id="UP001596317"/>
    </source>
</evidence>
<proteinExistence type="predicted"/>
<accession>A0ABW1ZTL8</accession>
<name>A0ABW1ZTL8_9DEIO</name>
<gene>
    <name evidence="1" type="ORF">ACFP90_23630</name>
</gene>
<keyword evidence="2" id="KW-1185">Reference proteome</keyword>
<dbReference type="Proteomes" id="UP001596317">
    <property type="component" value="Unassembled WGS sequence"/>
</dbReference>
<organism evidence="1 2">
    <name type="scientific">Deinococcus multiflagellatus</name>
    <dbReference type="NCBI Taxonomy" id="1656887"/>
    <lineage>
        <taxon>Bacteria</taxon>
        <taxon>Thermotogati</taxon>
        <taxon>Deinococcota</taxon>
        <taxon>Deinococci</taxon>
        <taxon>Deinococcales</taxon>
        <taxon>Deinococcaceae</taxon>
        <taxon>Deinococcus</taxon>
    </lineage>
</organism>
<comment type="caution">
    <text evidence="1">The sequence shown here is derived from an EMBL/GenBank/DDBJ whole genome shotgun (WGS) entry which is preliminary data.</text>
</comment>
<sequence length="172" mass="18759">MTERDQALAITLHDFPARSGPVPLPPKLFLRQLRQVYQGTHLLLDLGGATARDRLTAQANLDQAELLLAQARALPRTKTGARALLLACDNRAVAGDVLTTCQRRPLTGTLFELFEAFALLGAMGIRCQGPDTVPLKGEWTAAPVAGDWRRLEIRYACPLQGRAVVFGHARLP</sequence>
<evidence type="ECO:0000313" key="1">
    <source>
        <dbReference type="EMBL" id="MFC6663040.1"/>
    </source>
</evidence>
<reference evidence="2" key="1">
    <citation type="journal article" date="2019" name="Int. J. Syst. Evol. Microbiol.">
        <title>The Global Catalogue of Microorganisms (GCM) 10K type strain sequencing project: providing services to taxonomists for standard genome sequencing and annotation.</title>
        <authorList>
            <consortium name="The Broad Institute Genomics Platform"/>
            <consortium name="The Broad Institute Genome Sequencing Center for Infectious Disease"/>
            <person name="Wu L."/>
            <person name="Ma J."/>
        </authorList>
    </citation>
    <scope>NUCLEOTIDE SEQUENCE [LARGE SCALE GENOMIC DNA]</scope>
    <source>
        <strain evidence="2">CCUG 63830</strain>
    </source>
</reference>